<gene>
    <name evidence="1" type="ORF">UFOVP112_397</name>
</gene>
<accession>A0A6J5LC71</accession>
<evidence type="ECO:0000313" key="1">
    <source>
        <dbReference type="EMBL" id="CAB4129299.1"/>
    </source>
</evidence>
<reference evidence="1" key="1">
    <citation type="submission" date="2020-04" db="EMBL/GenBank/DDBJ databases">
        <authorList>
            <person name="Chiriac C."/>
            <person name="Salcher M."/>
            <person name="Ghai R."/>
            <person name="Kavagutti S V."/>
        </authorList>
    </citation>
    <scope>NUCLEOTIDE SEQUENCE</scope>
</reference>
<sequence>MKITQKQYQEFMEHLMWQRLQTPDYRMGQAFLNYFPEVSSHIVKDKEGTLLEMKLYYETDEERAKELINRWVTDA</sequence>
<name>A0A6J5LC71_9CAUD</name>
<dbReference type="EMBL" id="LR796233">
    <property type="protein sequence ID" value="CAB4129299.1"/>
    <property type="molecule type" value="Genomic_DNA"/>
</dbReference>
<proteinExistence type="predicted"/>
<protein>
    <submittedName>
        <fullName evidence="1">Uncharacterized protein</fullName>
    </submittedName>
</protein>
<organism evidence="1">
    <name type="scientific">uncultured Caudovirales phage</name>
    <dbReference type="NCBI Taxonomy" id="2100421"/>
    <lineage>
        <taxon>Viruses</taxon>
        <taxon>Duplodnaviria</taxon>
        <taxon>Heunggongvirae</taxon>
        <taxon>Uroviricota</taxon>
        <taxon>Caudoviricetes</taxon>
        <taxon>Peduoviridae</taxon>
        <taxon>Maltschvirus</taxon>
        <taxon>Maltschvirus maltsch</taxon>
    </lineage>
</organism>